<feature type="region of interest" description="Disordered" evidence="2">
    <location>
        <begin position="1"/>
        <end position="27"/>
    </location>
</feature>
<evidence type="ECO:0000313" key="3">
    <source>
        <dbReference type="EMBL" id="OGH70372.1"/>
    </source>
</evidence>
<feature type="coiled-coil region" evidence="1">
    <location>
        <begin position="189"/>
        <end position="216"/>
    </location>
</feature>
<name>A0A1F6MFE3_9BACT</name>
<gene>
    <name evidence="3" type="ORF">A2754_03180</name>
</gene>
<keyword evidence="1" id="KW-0175">Coiled coil</keyword>
<sequence length="408" mass="45990">MSGDVTKAERITPQHEAGETKKPADRTVEELSAIPETSEAVRHMAEALSELSEEQRLERLNNLVPEQIDARANEEEKGWLKNVVGKVKNLIGLRREVSEEEKDTDAVTPFVEEKVAVKEDQRERKTGLHTPTVREGGKIQTDDWTIETPLSAGRRKERFTQVNSKVLFELPPLGDPPVLPPDGSTLEMQNKYEEEMKKYKEKAEERMDEMSKHNLNIPAFNELANTVMALEAPYKRIENVVGRLKNLQDAPIKENRALSAVELQEMGELQREYNFLPASIEERAKEKTGKLIQAMDATRDYIPKMEQYFAVLQKAGPNDKEAVVGVLEELGLLDVLVSKIDEILSPDEGHDQIRLRLLEKIGSEVQDAKDNMARADKIVSGKLEIPADPVRAQAIDSLIEDELKKTGT</sequence>
<evidence type="ECO:0000256" key="1">
    <source>
        <dbReference type="SAM" id="Coils"/>
    </source>
</evidence>
<evidence type="ECO:0000256" key="2">
    <source>
        <dbReference type="SAM" id="MobiDB-lite"/>
    </source>
</evidence>
<dbReference type="EMBL" id="MFPU01000009">
    <property type="protein sequence ID" value="OGH70372.1"/>
    <property type="molecule type" value="Genomic_DNA"/>
</dbReference>
<dbReference type="AlphaFoldDB" id="A0A1F6MFE3"/>
<accession>A0A1F6MFE3</accession>
<dbReference type="Proteomes" id="UP000177953">
    <property type="component" value="Unassembled WGS sequence"/>
</dbReference>
<comment type="caution">
    <text evidence="3">The sequence shown here is derived from an EMBL/GenBank/DDBJ whole genome shotgun (WGS) entry which is preliminary data.</text>
</comment>
<reference evidence="3 4" key="1">
    <citation type="journal article" date="2016" name="Nat. Commun.">
        <title>Thousands of microbial genomes shed light on interconnected biogeochemical processes in an aquifer system.</title>
        <authorList>
            <person name="Anantharaman K."/>
            <person name="Brown C.T."/>
            <person name="Hug L.A."/>
            <person name="Sharon I."/>
            <person name="Castelle C.J."/>
            <person name="Probst A.J."/>
            <person name="Thomas B.C."/>
            <person name="Singh A."/>
            <person name="Wilkins M.J."/>
            <person name="Karaoz U."/>
            <person name="Brodie E.L."/>
            <person name="Williams K.H."/>
            <person name="Hubbard S.S."/>
            <person name="Banfield J.F."/>
        </authorList>
    </citation>
    <scope>NUCLEOTIDE SEQUENCE [LARGE SCALE GENOMIC DNA]</scope>
</reference>
<evidence type="ECO:0000313" key="4">
    <source>
        <dbReference type="Proteomes" id="UP000177953"/>
    </source>
</evidence>
<protein>
    <submittedName>
        <fullName evidence="3">Uncharacterized protein</fullName>
    </submittedName>
</protein>
<organism evidence="3 4">
    <name type="scientific">Candidatus Magasanikbacteria bacterium RIFCSPHIGHO2_01_FULL_47_8</name>
    <dbReference type="NCBI Taxonomy" id="1798673"/>
    <lineage>
        <taxon>Bacteria</taxon>
        <taxon>Candidatus Magasanikiibacteriota</taxon>
    </lineage>
</organism>
<proteinExistence type="predicted"/>